<protein>
    <recommendedName>
        <fullName evidence="17">Beta-1,6-galactofuranosyltransferase</fullName>
    </recommendedName>
</protein>
<keyword evidence="4" id="KW-0762">Sugar transport</keyword>
<gene>
    <name evidence="15" type="ORF">BIY29_16575</name>
</gene>
<dbReference type="GO" id="GO:0009401">
    <property type="term" value="P:phosphoenolpyruvate-dependent sugar phosphotransferase system"/>
    <property type="evidence" value="ECO:0007669"/>
    <property type="project" value="UniProtKB-KW"/>
</dbReference>
<sequence>MRYLNLANEIVAYVGGKGNVLKLVHCATRLRFNLRDNHLAEIDKLRSLPGIIAVVESGGQFQVVVGSHVGDVFDAINNGPLSQGNDQSITEENIENNAPEDKKTGVKALFNAAIDLISSIFAPLLSVLMAAGLIKGVIAIATVFNWLDTESGTYRIIFATSDALFYFMPILLGYTAGKKFGGNPLVTLVVGAVLTHPLIIESFQSTQGDNPANYTFLGIPVTFINYSSTVIPIIFSAWFCCFLEKHLNRWIHPFIKSFITPFLCLMITLPMTFLVIGPLATGLSDAIGIGYTYIYQLNPMIAGIFIGVFWQIFVIFGVHWGLVPIMINNLMTQGHDTISPVVQPAVWGQAGATLGILLRTRDKKTKSLAGPALISSFFGITEPAIYGLTLPMKRPFIFGCIGGAIGGAIIGLYSGTAYTFGALGVFGFTMFISPDGFDSGFWSVVIGSVASFCFSFIATYLFGFPSDNKEAARELSVEQVR</sequence>
<dbReference type="GO" id="GO:0005886">
    <property type="term" value="C:plasma membrane"/>
    <property type="evidence" value="ECO:0007669"/>
    <property type="project" value="UniProtKB-SubCell"/>
</dbReference>
<dbReference type="PROSITE" id="PS01035">
    <property type="entry name" value="PTS_EIIB_TYPE_1_CYS"/>
    <property type="match status" value="1"/>
</dbReference>
<dbReference type="GO" id="GO:0090589">
    <property type="term" value="F:protein-phosphocysteine-trehalose phosphotransferase system transporter activity"/>
    <property type="evidence" value="ECO:0007669"/>
    <property type="project" value="TreeGrafter"/>
</dbReference>
<evidence type="ECO:0000256" key="9">
    <source>
        <dbReference type="ARBA" id="ARBA00022989"/>
    </source>
</evidence>
<keyword evidence="3" id="KW-1003">Cell membrane</keyword>
<evidence type="ECO:0000256" key="12">
    <source>
        <dbReference type="SAM" id="Phobius"/>
    </source>
</evidence>
<evidence type="ECO:0000259" key="14">
    <source>
        <dbReference type="PROSITE" id="PS51103"/>
    </source>
</evidence>
<keyword evidence="7 12" id="KW-0812">Transmembrane</keyword>
<feature type="transmembrane region" description="Helical" evidence="12">
    <location>
        <begin position="185"/>
        <end position="203"/>
    </location>
</feature>
<feature type="transmembrane region" description="Helical" evidence="12">
    <location>
        <begin position="440"/>
        <end position="463"/>
    </location>
</feature>
<comment type="subcellular location">
    <subcellularLocation>
        <location evidence="1">Cell membrane</location>
        <topology evidence="1">Multi-pass membrane protein</topology>
    </subcellularLocation>
</comment>
<evidence type="ECO:0000313" key="15">
    <source>
        <dbReference type="EMBL" id="RLM19517.1"/>
    </source>
</evidence>
<name>A0A421DK28_9GAMM</name>
<dbReference type="InterPro" id="IPR018113">
    <property type="entry name" value="PTrfase_EIIB_Cys"/>
</dbReference>
<reference evidence="15 16" key="1">
    <citation type="submission" date="2016-09" db="EMBL/GenBank/DDBJ databases">
        <authorList>
            <person name="Doonan J."/>
            <person name="Pachebat J.A."/>
            <person name="Golyshin P.N."/>
            <person name="Denman S."/>
            <person name="Mcdonald J.E."/>
        </authorList>
    </citation>
    <scope>NUCLEOTIDE SEQUENCE [LARGE SCALE GENOMIC DNA]</scope>
    <source>
        <strain evidence="15 16">NCPPB 3934</strain>
    </source>
</reference>
<dbReference type="PANTHER" id="PTHR30175">
    <property type="entry name" value="PHOSPHOTRANSFERASE SYSTEM TRANSPORT PROTEIN"/>
    <property type="match status" value="1"/>
</dbReference>
<dbReference type="CDD" id="cd00212">
    <property type="entry name" value="PTS_IIB_glc"/>
    <property type="match status" value="1"/>
</dbReference>
<dbReference type="Pfam" id="PF02378">
    <property type="entry name" value="PTS_EIIC"/>
    <property type="match status" value="1"/>
</dbReference>
<dbReference type="GO" id="GO:0015771">
    <property type="term" value="P:trehalose transport"/>
    <property type="evidence" value="ECO:0007669"/>
    <property type="project" value="TreeGrafter"/>
</dbReference>
<feature type="domain" description="PTS EIIC type-1" evidence="14">
    <location>
        <begin position="115"/>
        <end position="478"/>
    </location>
</feature>
<feature type="transmembrane region" description="Helical" evidence="12">
    <location>
        <begin position="223"/>
        <end position="243"/>
    </location>
</feature>
<dbReference type="Gene3D" id="3.30.1360.60">
    <property type="entry name" value="Glucose permease domain IIB"/>
    <property type="match status" value="1"/>
</dbReference>
<dbReference type="InterPro" id="IPR050558">
    <property type="entry name" value="PTS_Sugar-Specific_Components"/>
</dbReference>
<evidence type="ECO:0000256" key="3">
    <source>
        <dbReference type="ARBA" id="ARBA00022475"/>
    </source>
</evidence>
<keyword evidence="8" id="KW-0418">Kinase</keyword>
<dbReference type="InterPro" id="IPR001996">
    <property type="entry name" value="PTS_IIB_1"/>
</dbReference>
<evidence type="ECO:0000256" key="10">
    <source>
        <dbReference type="ARBA" id="ARBA00023136"/>
    </source>
</evidence>
<keyword evidence="10 12" id="KW-0472">Membrane</keyword>
<evidence type="ECO:0000256" key="6">
    <source>
        <dbReference type="ARBA" id="ARBA00022683"/>
    </source>
</evidence>
<dbReference type="InterPro" id="IPR003352">
    <property type="entry name" value="PTS_EIIC"/>
</dbReference>
<keyword evidence="9 12" id="KW-1133">Transmembrane helix</keyword>
<evidence type="ECO:0000313" key="16">
    <source>
        <dbReference type="Proteomes" id="UP000285648"/>
    </source>
</evidence>
<dbReference type="Pfam" id="PF00367">
    <property type="entry name" value="PTS_EIIB"/>
    <property type="match status" value="1"/>
</dbReference>
<accession>A0A421DK28</accession>
<evidence type="ECO:0000256" key="4">
    <source>
        <dbReference type="ARBA" id="ARBA00022597"/>
    </source>
</evidence>
<organism evidence="15 16">
    <name type="scientific">Brenneria alni</name>
    <dbReference type="NCBI Taxonomy" id="71656"/>
    <lineage>
        <taxon>Bacteria</taxon>
        <taxon>Pseudomonadati</taxon>
        <taxon>Pseudomonadota</taxon>
        <taxon>Gammaproteobacteria</taxon>
        <taxon>Enterobacterales</taxon>
        <taxon>Pectobacteriaceae</taxon>
        <taxon>Brenneria</taxon>
    </lineage>
</organism>
<evidence type="ECO:0000259" key="13">
    <source>
        <dbReference type="PROSITE" id="PS51098"/>
    </source>
</evidence>
<feature type="transmembrane region" description="Helical" evidence="12">
    <location>
        <begin position="124"/>
        <end position="147"/>
    </location>
</feature>
<keyword evidence="5" id="KW-0808">Transferase</keyword>
<dbReference type="OrthoDB" id="92465at2"/>
<keyword evidence="6" id="KW-0598">Phosphotransferase system</keyword>
<evidence type="ECO:0000256" key="7">
    <source>
        <dbReference type="ARBA" id="ARBA00022692"/>
    </source>
</evidence>
<feature type="transmembrane region" description="Helical" evidence="12">
    <location>
        <begin position="300"/>
        <end position="323"/>
    </location>
</feature>
<dbReference type="GO" id="GO:0016301">
    <property type="term" value="F:kinase activity"/>
    <property type="evidence" value="ECO:0007669"/>
    <property type="project" value="UniProtKB-KW"/>
</dbReference>
<dbReference type="InterPro" id="IPR036878">
    <property type="entry name" value="Glu_permease_IIB"/>
</dbReference>
<dbReference type="Proteomes" id="UP000285648">
    <property type="component" value="Unassembled WGS sequence"/>
</dbReference>
<dbReference type="PROSITE" id="PS51103">
    <property type="entry name" value="PTS_EIIC_TYPE_1"/>
    <property type="match status" value="1"/>
</dbReference>
<dbReference type="GO" id="GO:0008982">
    <property type="term" value="F:protein-N(PI)-phosphohistidine-sugar phosphotransferase activity"/>
    <property type="evidence" value="ECO:0007669"/>
    <property type="project" value="InterPro"/>
</dbReference>
<evidence type="ECO:0000256" key="1">
    <source>
        <dbReference type="ARBA" id="ARBA00004651"/>
    </source>
</evidence>
<feature type="domain" description="PTS EIIB type-1" evidence="13">
    <location>
        <begin position="4"/>
        <end position="86"/>
    </location>
</feature>
<proteinExistence type="predicted"/>
<dbReference type="EMBL" id="MJLZ01000049">
    <property type="protein sequence ID" value="RLM19517.1"/>
    <property type="molecule type" value="Genomic_DNA"/>
</dbReference>
<keyword evidence="16" id="KW-1185">Reference proteome</keyword>
<evidence type="ECO:0000256" key="8">
    <source>
        <dbReference type="ARBA" id="ARBA00022777"/>
    </source>
</evidence>
<keyword evidence="2" id="KW-0813">Transport</keyword>
<dbReference type="PANTHER" id="PTHR30175:SF1">
    <property type="entry name" value="PTS SYSTEM ARBUTIN-, CELLOBIOSE-, AND SALICIN-SPECIFIC EIIBC COMPONENT-RELATED"/>
    <property type="match status" value="1"/>
</dbReference>
<dbReference type="RefSeq" id="WP_121576270.1">
    <property type="nucleotide sequence ID" value="NZ_MJLZ01000049.1"/>
</dbReference>
<feature type="transmembrane region" description="Helical" evidence="12">
    <location>
        <begin position="153"/>
        <end position="173"/>
    </location>
</feature>
<evidence type="ECO:0008006" key="17">
    <source>
        <dbReference type="Google" id="ProtNLM"/>
    </source>
</evidence>
<dbReference type="PROSITE" id="PS51098">
    <property type="entry name" value="PTS_EIIB_TYPE_1"/>
    <property type="match status" value="1"/>
</dbReference>
<dbReference type="AlphaFoldDB" id="A0A421DK28"/>
<comment type="caution">
    <text evidence="15">The sequence shown here is derived from an EMBL/GenBank/DDBJ whole genome shotgun (WGS) entry which is preliminary data.</text>
</comment>
<dbReference type="SUPFAM" id="SSF55604">
    <property type="entry name" value="Glucose permease domain IIB"/>
    <property type="match status" value="1"/>
</dbReference>
<evidence type="ECO:0000256" key="11">
    <source>
        <dbReference type="PROSITE-ProRule" id="PRU00421"/>
    </source>
</evidence>
<feature type="transmembrane region" description="Helical" evidence="12">
    <location>
        <begin position="255"/>
        <end position="280"/>
    </location>
</feature>
<dbReference type="InterPro" id="IPR013013">
    <property type="entry name" value="PTS_EIIC_1"/>
</dbReference>
<feature type="transmembrane region" description="Helical" evidence="12">
    <location>
        <begin position="396"/>
        <end position="420"/>
    </location>
</feature>
<evidence type="ECO:0000256" key="2">
    <source>
        <dbReference type="ARBA" id="ARBA00022448"/>
    </source>
</evidence>
<feature type="active site" description="Phosphocysteine intermediate; for EIIB activity" evidence="11">
    <location>
        <position position="26"/>
    </location>
</feature>
<evidence type="ECO:0000256" key="5">
    <source>
        <dbReference type="ARBA" id="ARBA00022679"/>
    </source>
</evidence>